<name>A0A7X6NAP3_9VIBR</name>
<organism evidence="2 3">
    <name type="scientific">Vibrio aestuarianus</name>
    <dbReference type="NCBI Taxonomy" id="28171"/>
    <lineage>
        <taxon>Bacteria</taxon>
        <taxon>Pseudomonadati</taxon>
        <taxon>Pseudomonadota</taxon>
        <taxon>Gammaproteobacteria</taxon>
        <taxon>Vibrionales</taxon>
        <taxon>Vibrionaceae</taxon>
        <taxon>Vibrio</taxon>
    </lineage>
</organism>
<evidence type="ECO:0000259" key="1">
    <source>
        <dbReference type="Pfam" id="PF13807"/>
    </source>
</evidence>
<dbReference type="InterPro" id="IPR050445">
    <property type="entry name" value="Bact_polysacc_biosynth/exp"/>
</dbReference>
<dbReference type="PANTHER" id="PTHR32309:SF13">
    <property type="entry name" value="FERRIC ENTEROBACTIN TRANSPORT PROTEIN FEPE"/>
    <property type="match status" value="1"/>
</dbReference>
<protein>
    <submittedName>
        <fullName evidence="2">Chain-length determining protein</fullName>
    </submittedName>
</protein>
<dbReference type="RefSeq" id="WP_053311487.1">
    <property type="nucleotide sequence ID" value="NZ_JAAKZJ010000029.1"/>
</dbReference>
<evidence type="ECO:0000313" key="2">
    <source>
        <dbReference type="EMBL" id="MDE1355726.1"/>
    </source>
</evidence>
<dbReference type="GO" id="GO:0004713">
    <property type="term" value="F:protein tyrosine kinase activity"/>
    <property type="evidence" value="ECO:0007669"/>
    <property type="project" value="TreeGrafter"/>
</dbReference>
<dbReference type="Pfam" id="PF13807">
    <property type="entry name" value="GNVR"/>
    <property type="match status" value="1"/>
</dbReference>
<proteinExistence type="predicted"/>
<comment type="caution">
    <text evidence="2">The sequence shown here is derived from an EMBL/GenBank/DDBJ whole genome shotgun (WGS) entry which is preliminary data.</text>
</comment>
<feature type="domain" description="Tyrosine-protein kinase G-rich" evidence="1">
    <location>
        <begin position="365"/>
        <end position="444"/>
    </location>
</feature>
<accession>A0A7X6NAP3</accession>
<dbReference type="PANTHER" id="PTHR32309">
    <property type="entry name" value="TYROSINE-PROTEIN KINASE"/>
    <property type="match status" value="1"/>
</dbReference>
<dbReference type="EMBL" id="JAKNAP010000001">
    <property type="protein sequence ID" value="MDE1355726.1"/>
    <property type="molecule type" value="Genomic_DNA"/>
</dbReference>
<dbReference type="InterPro" id="IPR032807">
    <property type="entry name" value="GNVR"/>
</dbReference>
<sequence length="475" mass="53332">MNQLKLRLLVILCGAWRRRYLIALPMLILPVVGLLVSYLTPLKYQSHTSMLIQETAKMNPFLEDIAVSTMLNDRMSALSTLLKSRHVLFSVAQELELVNDTMSGSEIERAINKLSNNLSISMLGKDFIKIELQGSSPKGMKETLQAVSEHFIDQLLAPERSSIRDSSDFLTMHIEKRRAELDVAENALAIYNNQNSSVSPEMQTQSLNRLAALKQSLSEKEAELSGVKKGLGSLDEQLSKTNPVIGKIEDKIIQIRSDLALLQSKYTDSHSLVQAKKRELSRLELERTTILGQGHPNLNSDQLWDIASSNTLSDLNEVQPLLVTQLQGLQNARSRYEALNEETKSLRQIIFELENKANNFGDNAKELYRLKRDVQIKRQLYDELLQRYEMAQLTGSLGVFEQNKRVKIIDLPYTPSTPSNLPSILFVIAGFIAGIALGCGLATVSELFDTSIRRRDELENLTKSPVLTVIPKVSL</sequence>
<gene>
    <name evidence="2" type="ORF">L9W73_00145</name>
</gene>
<dbReference type="Proteomes" id="UP001140973">
    <property type="component" value="Unassembled WGS sequence"/>
</dbReference>
<reference evidence="2" key="1">
    <citation type="submission" date="2022-02" db="EMBL/GenBank/DDBJ databases">
        <title>Emergence and expansion in Europe of a Vibrio aestuarianus clonal complex pathogenic for oysters.</title>
        <authorList>
            <person name="Mesnil A."/>
            <person name="Travers M.-A."/>
        </authorList>
    </citation>
    <scope>NUCLEOTIDE SEQUENCE</scope>
    <source>
        <strain evidence="2">151-ITT-15-cp-1</strain>
    </source>
</reference>
<dbReference type="GeneID" id="79917411"/>
<dbReference type="AlphaFoldDB" id="A0A7X6NAP3"/>
<dbReference type="GO" id="GO:0005886">
    <property type="term" value="C:plasma membrane"/>
    <property type="evidence" value="ECO:0007669"/>
    <property type="project" value="TreeGrafter"/>
</dbReference>
<evidence type="ECO:0000313" key="3">
    <source>
        <dbReference type="Proteomes" id="UP001140973"/>
    </source>
</evidence>